<evidence type="ECO:0000256" key="4">
    <source>
        <dbReference type="ARBA" id="ARBA00023136"/>
    </source>
</evidence>
<evidence type="ECO:0000256" key="3">
    <source>
        <dbReference type="ARBA" id="ARBA00022989"/>
    </source>
</evidence>
<keyword evidence="10" id="KW-1185">Reference proteome</keyword>
<dbReference type="AlphaFoldDB" id="A0AAN7AKM2"/>
<evidence type="ECO:0000313" key="10">
    <source>
        <dbReference type="Proteomes" id="UP001302126"/>
    </source>
</evidence>
<protein>
    <recommendedName>
        <fullName evidence="8">Rhodopsin domain-containing protein</fullName>
    </recommendedName>
</protein>
<organism evidence="9 10">
    <name type="scientific">Podospora australis</name>
    <dbReference type="NCBI Taxonomy" id="1536484"/>
    <lineage>
        <taxon>Eukaryota</taxon>
        <taxon>Fungi</taxon>
        <taxon>Dikarya</taxon>
        <taxon>Ascomycota</taxon>
        <taxon>Pezizomycotina</taxon>
        <taxon>Sordariomycetes</taxon>
        <taxon>Sordariomycetidae</taxon>
        <taxon>Sordariales</taxon>
        <taxon>Podosporaceae</taxon>
        <taxon>Podospora</taxon>
    </lineage>
</organism>
<accession>A0AAN7AKM2</accession>
<feature type="region of interest" description="Disordered" evidence="6">
    <location>
        <begin position="319"/>
        <end position="345"/>
    </location>
</feature>
<feature type="domain" description="Rhodopsin" evidence="8">
    <location>
        <begin position="53"/>
        <end position="288"/>
    </location>
</feature>
<evidence type="ECO:0000256" key="6">
    <source>
        <dbReference type="SAM" id="MobiDB-lite"/>
    </source>
</evidence>
<feature type="transmembrane region" description="Helical" evidence="7">
    <location>
        <begin position="227"/>
        <end position="247"/>
    </location>
</feature>
<evidence type="ECO:0000256" key="5">
    <source>
        <dbReference type="ARBA" id="ARBA00038359"/>
    </source>
</evidence>
<dbReference type="InterPro" id="IPR049326">
    <property type="entry name" value="Rhodopsin_dom_fungi"/>
</dbReference>
<feature type="compositionally biased region" description="Polar residues" evidence="6">
    <location>
        <begin position="335"/>
        <end position="345"/>
    </location>
</feature>
<feature type="transmembrane region" description="Helical" evidence="7">
    <location>
        <begin position="188"/>
        <end position="215"/>
    </location>
</feature>
<name>A0AAN7AKM2_9PEZI</name>
<feature type="transmembrane region" description="Helical" evidence="7">
    <location>
        <begin position="148"/>
        <end position="168"/>
    </location>
</feature>
<comment type="similarity">
    <text evidence="5">Belongs to the SAT4 family.</text>
</comment>
<comment type="subcellular location">
    <subcellularLocation>
        <location evidence="1">Membrane</location>
        <topology evidence="1">Multi-pass membrane protein</topology>
    </subcellularLocation>
</comment>
<keyword evidence="2 7" id="KW-0812">Transmembrane</keyword>
<dbReference type="GO" id="GO:0016020">
    <property type="term" value="C:membrane"/>
    <property type="evidence" value="ECO:0007669"/>
    <property type="project" value="UniProtKB-SubCell"/>
</dbReference>
<feature type="transmembrane region" description="Helical" evidence="7">
    <location>
        <begin position="69"/>
        <end position="89"/>
    </location>
</feature>
<feature type="transmembrane region" description="Helical" evidence="7">
    <location>
        <begin position="116"/>
        <end position="136"/>
    </location>
</feature>
<comment type="caution">
    <text evidence="9">The sequence shown here is derived from an EMBL/GenBank/DDBJ whole genome shotgun (WGS) entry which is preliminary data.</text>
</comment>
<evidence type="ECO:0000256" key="2">
    <source>
        <dbReference type="ARBA" id="ARBA00022692"/>
    </source>
</evidence>
<evidence type="ECO:0000313" key="9">
    <source>
        <dbReference type="EMBL" id="KAK4190673.1"/>
    </source>
</evidence>
<dbReference type="EMBL" id="MU864364">
    <property type="protein sequence ID" value="KAK4190673.1"/>
    <property type="molecule type" value="Genomic_DNA"/>
</dbReference>
<keyword evidence="4 7" id="KW-0472">Membrane</keyword>
<sequence length="430" mass="46419">MDALPPGTDLSKIPFMPSPSGSPPDFEHGPSLEPVVLGTGAAFVTISGILLGLRLFTGLEVSRRLFADDWLCILGEIVGVIQWALLYIMTTRGLARHSWDVPITVMAEQLQLANQMLAAITHFAVKASIVFFLLRLFGTLRWVRLTCYLLLGLTFLSYTSYEVVALIYCVPRPGESWDSILMTRCASSAPATIAVGICSVLADLVLFVLPFPIIANLTLSRSKKKGLVIVFLLGLLVLITSVVGLVYRFKVSYDTTDPLWHGGNLAIAAYMEAFGTVIVACIPSLPGLWNSILTKTSFYSTLRRSGGMANGITTTTATATSRKHSYHHPPDFPLQKSQSSLAEGSSQRNLIVRADDGGREYHEGFPLRAIQKTTTSRVSSSRAGAGVAELEAGDHGQVGGDLGGNANRRQNSLWGGGVGEDCGSWVWKEV</sequence>
<dbReference type="Pfam" id="PF20684">
    <property type="entry name" value="Fung_rhodopsin"/>
    <property type="match status" value="1"/>
</dbReference>
<feature type="transmembrane region" description="Helical" evidence="7">
    <location>
        <begin position="267"/>
        <end position="289"/>
    </location>
</feature>
<keyword evidence="3 7" id="KW-1133">Transmembrane helix</keyword>
<dbReference type="InterPro" id="IPR052337">
    <property type="entry name" value="SAT4-like"/>
</dbReference>
<evidence type="ECO:0000259" key="8">
    <source>
        <dbReference type="Pfam" id="PF20684"/>
    </source>
</evidence>
<reference evidence="9" key="2">
    <citation type="submission" date="2023-05" db="EMBL/GenBank/DDBJ databases">
        <authorList>
            <consortium name="Lawrence Berkeley National Laboratory"/>
            <person name="Steindorff A."/>
            <person name="Hensen N."/>
            <person name="Bonometti L."/>
            <person name="Westerberg I."/>
            <person name="Brannstrom I.O."/>
            <person name="Guillou S."/>
            <person name="Cros-Aarteil S."/>
            <person name="Calhoun S."/>
            <person name="Haridas S."/>
            <person name="Kuo A."/>
            <person name="Mondo S."/>
            <person name="Pangilinan J."/>
            <person name="Riley R."/>
            <person name="Labutti K."/>
            <person name="Andreopoulos B."/>
            <person name="Lipzen A."/>
            <person name="Chen C."/>
            <person name="Yanf M."/>
            <person name="Daum C."/>
            <person name="Ng V."/>
            <person name="Clum A."/>
            <person name="Ohm R."/>
            <person name="Martin F."/>
            <person name="Silar P."/>
            <person name="Natvig D."/>
            <person name="Lalanne C."/>
            <person name="Gautier V."/>
            <person name="Ament-Velasquez S.L."/>
            <person name="Kruys A."/>
            <person name="Hutchinson M.I."/>
            <person name="Powell A.J."/>
            <person name="Barry K."/>
            <person name="Miller A.N."/>
            <person name="Grigoriev I.V."/>
            <person name="Debuchy R."/>
            <person name="Gladieux P."/>
            <person name="Thoren M.H."/>
            <person name="Johannesson H."/>
        </authorList>
    </citation>
    <scope>NUCLEOTIDE SEQUENCE</scope>
    <source>
        <strain evidence="9">PSN309</strain>
    </source>
</reference>
<dbReference type="PANTHER" id="PTHR33048">
    <property type="entry name" value="PTH11-LIKE INTEGRAL MEMBRANE PROTEIN (AFU_ORTHOLOGUE AFUA_5G11245)"/>
    <property type="match status" value="1"/>
</dbReference>
<gene>
    <name evidence="9" type="ORF">QBC35DRAFT_377485</name>
</gene>
<dbReference type="PANTHER" id="PTHR33048:SF146">
    <property type="entry name" value="INTEGRAL MEMBRANE PROTEIN"/>
    <property type="match status" value="1"/>
</dbReference>
<evidence type="ECO:0000256" key="1">
    <source>
        <dbReference type="ARBA" id="ARBA00004141"/>
    </source>
</evidence>
<proteinExistence type="inferred from homology"/>
<feature type="region of interest" description="Disordered" evidence="6">
    <location>
        <begin position="1"/>
        <end position="27"/>
    </location>
</feature>
<evidence type="ECO:0000256" key="7">
    <source>
        <dbReference type="SAM" id="Phobius"/>
    </source>
</evidence>
<feature type="transmembrane region" description="Helical" evidence="7">
    <location>
        <begin position="35"/>
        <end position="57"/>
    </location>
</feature>
<dbReference type="Proteomes" id="UP001302126">
    <property type="component" value="Unassembled WGS sequence"/>
</dbReference>
<reference evidence="9" key="1">
    <citation type="journal article" date="2023" name="Mol. Phylogenet. Evol.">
        <title>Genome-scale phylogeny and comparative genomics of the fungal order Sordariales.</title>
        <authorList>
            <person name="Hensen N."/>
            <person name="Bonometti L."/>
            <person name="Westerberg I."/>
            <person name="Brannstrom I.O."/>
            <person name="Guillou S."/>
            <person name="Cros-Aarteil S."/>
            <person name="Calhoun S."/>
            <person name="Haridas S."/>
            <person name="Kuo A."/>
            <person name="Mondo S."/>
            <person name="Pangilinan J."/>
            <person name="Riley R."/>
            <person name="LaButti K."/>
            <person name="Andreopoulos B."/>
            <person name="Lipzen A."/>
            <person name="Chen C."/>
            <person name="Yan M."/>
            <person name="Daum C."/>
            <person name="Ng V."/>
            <person name="Clum A."/>
            <person name="Steindorff A."/>
            <person name="Ohm R.A."/>
            <person name="Martin F."/>
            <person name="Silar P."/>
            <person name="Natvig D.O."/>
            <person name="Lalanne C."/>
            <person name="Gautier V."/>
            <person name="Ament-Velasquez S.L."/>
            <person name="Kruys A."/>
            <person name="Hutchinson M.I."/>
            <person name="Powell A.J."/>
            <person name="Barry K."/>
            <person name="Miller A.N."/>
            <person name="Grigoriev I.V."/>
            <person name="Debuchy R."/>
            <person name="Gladieux P."/>
            <person name="Hiltunen Thoren M."/>
            <person name="Johannesson H."/>
        </authorList>
    </citation>
    <scope>NUCLEOTIDE SEQUENCE</scope>
    <source>
        <strain evidence="9">PSN309</strain>
    </source>
</reference>